<evidence type="ECO:0000313" key="9">
    <source>
        <dbReference type="EMBL" id="VAW91261.1"/>
    </source>
</evidence>
<comment type="subcellular location">
    <subcellularLocation>
        <location evidence="1">Cell inner membrane</location>
        <topology evidence="1">Multi-pass membrane protein</topology>
    </subcellularLocation>
</comment>
<evidence type="ECO:0000256" key="6">
    <source>
        <dbReference type="ARBA" id="ARBA00022989"/>
    </source>
</evidence>
<keyword evidence="3" id="KW-1003">Cell membrane</keyword>
<reference evidence="9" key="1">
    <citation type="submission" date="2018-06" db="EMBL/GenBank/DDBJ databases">
        <authorList>
            <person name="Zhirakovskaya E."/>
        </authorList>
    </citation>
    <scope>NUCLEOTIDE SEQUENCE</scope>
</reference>
<proteinExistence type="predicted"/>
<accession>A0A3B0ZHX0</accession>
<feature type="transmembrane region" description="Helical" evidence="8">
    <location>
        <begin position="94"/>
        <end position="116"/>
    </location>
</feature>
<organism evidence="9">
    <name type="scientific">hydrothermal vent metagenome</name>
    <dbReference type="NCBI Taxonomy" id="652676"/>
    <lineage>
        <taxon>unclassified sequences</taxon>
        <taxon>metagenomes</taxon>
        <taxon>ecological metagenomes</taxon>
    </lineage>
</organism>
<dbReference type="PANTHER" id="PTHR30574:SF1">
    <property type="entry name" value="SULPHUR TRANSPORT DOMAIN-CONTAINING PROTEIN"/>
    <property type="match status" value="1"/>
</dbReference>
<keyword evidence="5 8" id="KW-0812">Transmembrane</keyword>
<keyword evidence="2" id="KW-0813">Transport</keyword>
<feature type="transmembrane region" description="Helical" evidence="8">
    <location>
        <begin position="194"/>
        <end position="212"/>
    </location>
</feature>
<feature type="transmembrane region" description="Helical" evidence="8">
    <location>
        <begin position="128"/>
        <end position="147"/>
    </location>
</feature>
<keyword evidence="6 8" id="KW-1133">Transmembrane helix</keyword>
<evidence type="ECO:0000256" key="8">
    <source>
        <dbReference type="SAM" id="Phobius"/>
    </source>
</evidence>
<feature type="transmembrane region" description="Helical" evidence="8">
    <location>
        <begin position="12"/>
        <end position="32"/>
    </location>
</feature>
<dbReference type="PANTHER" id="PTHR30574">
    <property type="entry name" value="INNER MEMBRANE PROTEIN YEDE"/>
    <property type="match status" value="1"/>
</dbReference>
<evidence type="ECO:0000256" key="3">
    <source>
        <dbReference type="ARBA" id="ARBA00022475"/>
    </source>
</evidence>
<evidence type="ECO:0000256" key="1">
    <source>
        <dbReference type="ARBA" id="ARBA00004429"/>
    </source>
</evidence>
<feature type="transmembrane region" description="Helical" evidence="8">
    <location>
        <begin position="307"/>
        <end position="328"/>
    </location>
</feature>
<keyword evidence="7 8" id="KW-0472">Membrane</keyword>
<evidence type="ECO:0000256" key="2">
    <source>
        <dbReference type="ARBA" id="ARBA00022448"/>
    </source>
</evidence>
<feature type="transmembrane region" description="Helical" evidence="8">
    <location>
        <begin position="53"/>
        <end position="74"/>
    </location>
</feature>
<evidence type="ECO:0000256" key="5">
    <source>
        <dbReference type="ARBA" id="ARBA00022692"/>
    </source>
</evidence>
<protein>
    <submittedName>
        <fullName evidence="9">Lipocalin-related protein and Bos/Can/Equ allergen</fullName>
    </submittedName>
</protein>
<dbReference type="AlphaFoldDB" id="A0A3B0ZHX0"/>
<dbReference type="Pfam" id="PF04143">
    <property type="entry name" value="Sulf_transp"/>
    <property type="match status" value="1"/>
</dbReference>
<dbReference type="InterPro" id="IPR007272">
    <property type="entry name" value="Sulf_transp_TsuA/YedE"/>
</dbReference>
<feature type="transmembrane region" description="Helical" evidence="8">
    <location>
        <begin position="340"/>
        <end position="362"/>
    </location>
</feature>
<keyword evidence="4" id="KW-0997">Cell inner membrane</keyword>
<evidence type="ECO:0000256" key="4">
    <source>
        <dbReference type="ARBA" id="ARBA00022519"/>
    </source>
</evidence>
<sequence length="433" mass="47373">MTFADFASAQSFYIWSIFLLSVALGVIVNKTNFCTMGAVSDLVNMGDKGRLRAWILAATVAMIGVSILEYFMVFDLTSTLPPYRGVSNQDLLYAFPWGRFVFGGILFGIGMTLGSGCGNKTLIRIGGGNIKSIFVLVTIAVIAYYMVDPFKELEANWYQTYFQPWLDEASFMLKTQSDLGSIAAGFSENGSATTMRLIIGLIVGVIALFFVFRAADFRSSFDNVLAGVSIGLIVLAAWYITANITIDLDGEKIGIREFVTEQWEIEMDDDTPKPKNAATNLNTTSYTFISPMGQTAGYTKAGFSKSYLSFGVIIVLGVILGSFLWSLLSRSFRIEWFVSFKDFVFHAIGGILMGFGGVLAMGCTVGQAITGVSTLALGSFLVFISIVFGSALTMKIQYYKLVYEDEANFFKAFITALVDMKLLPGAFRQLDAV</sequence>
<gene>
    <name evidence="9" type="ORF">MNBD_GAMMA21-296</name>
</gene>
<feature type="transmembrane region" description="Helical" evidence="8">
    <location>
        <begin position="368"/>
        <end position="392"/>
    </location>
</feature>
<feature type="transmembrane region" description="Helical" evidence="8">
    <location>
        <begin position="224"/>
        <end position="241"/>
    </location>
</feature>
<name>A0A3B0ZHX0_9ZZZZ</name>
<evidence type="ECO:0000256" key="7">
    <source>
        <dbReference type="ARBA" id="ARBA00023136"/>
    </source>
</evidence>
<dbReference type="GO" id="GO:0005886">
    <property type="term" value="C:plasma membrane"/>
    <property type="evidence" value="ECO:0007669"/>
    <property type="project" value="UniProtKB-SubCell"/>
</dbReference>
<dbReference type="EMBL" id="UOFR01000010">
    <property type="protein sequence ID" value="VAW91261.1"/>
    <property type="molecule type" value="Genomic_DNA"/>
</dbReference>